<protein>
    <submittedName>
        <fullName evidence="2">Uncharacterized protein</fullName>
    </submittedName>
</protein>
<evidence type="ECO:0000313" key="3">
    <source>
        <dbReference type="Proteomes" id="UP001182556"/>
    </source>
</evidence>
<dbReference type="Proteomes" id="UP001182556">
    <property type="component" value="Unassembled WGS sequence"/>
</dbReference>
<keyword evidence="3" id="KW-1185">Reference proteome</keyword>
<proteinExistence type="predicted"/>
<evidence type="ECO:0000313" key="2">
    <source>
        <dbReference type="EMBL" id="KAK1921459.1"/>
    </source>
</evidence>
<feature type="compositionally biased region" description="Polar residues" evidence="1">
    <location>
        <begin position="180"/>
        <end position="192"/>
    </location>
</feature>
<dbReference type="AlphaFoldDB" id="A0AAD9CV71"/>
<sequence length="385" mass="43009">MSNSYGSFGIPGAFPSDDGYEESFPPSTLESVKPPQTSPTNNSHGPTRFCQSCNTDGTNESLQWNLSQSQTTVELFPLRQGSHHRGCLQTQVLAVWNSNAPSLKLTAKTIHLVVVNLPVNLCPYGAQRPMLSVAVLVGSSLGPRYQFQIQQRHHQQASTTLTGQQISKTVNPVQVPPSRPTQMSTSEPPQQNYKHYRPYWSAGVPHMTSYSGAQSCRPTACHCANTTRGWTTVPAASHYQTGCIHSLVDPDSRQIENLVQLRDSVMRLTYEALSLATYAEQMLSYAKTYFDGEGFAVMTELRDRCQKSWLETRALYNSVEKLFGEFTAYKQGQSHRTGSKYTRNTPCCHTALTRRKWTRRKHKNPEVRRYKGLARNGLVESPSAG</sequence>
<accession>A0AAD9CV71</accession>
<evidence type="ECO:0000256" key="1">
    <source>
        <dbReference type="SAM" id="MobiDB-lite"/>
    </source>
</evidence>
<feature type="region of interest" description="Disordered" evidence="1">
    <location>
        <begin position="171"/>
        <end position="192"/>
    </location>
</feature>
<feature type="region of interest" description="Disordered" evidence="1">
    <location>
        <begin position="1"/>
        <end position="48"/>
    </location>
</feature>
<comment type="caution">
    <text evidence="2">The sequence shown here is derived from an EMBL/GenBank/DDBJ whole genome shotgun (WGS) entry which is preliminary data.</text>
</comment>
<dbReference type="EMBL" id="JAODAN010000011">
    <property type="protein sequence ID" value="KAK1921459.1"/>
    <property type="molecule type" value="Genomic_DNA"/>
</dbReference>
<name>A0AAD9CV71_PAPLA</name>
<reference evidence="2" key="1">
    <citation type="submission" date="2023-02" db="EMBL/GenBank/DDBJ databases">
        <title>Identification and recombinant expression of a fungal hydrolase from Papiliotrema laurentii that hydrolyzes apple cutin and clears colloidal polyester polyurethane.</title>
        <authorList>
            <consortium name="DOE Joint Genome Institute"/>
            <person name="Roman V.A."/>
            <person name="Bojanowski C."/>
            <person name="Crable B.R."/>
            <person name="Wagner D.N."/>
            <person name="Hung C.S."/>
            <person name="Nadeau L.J."/>
            <person name="Schratz L."/>
            <person name="Haridas S."/>
            <person name="Pangilinan J."/>
            <person name="Lipzen A."/>
            <person name="Na H."/>
            <person name="Yan M."/>
            <person name="Ng V."/>
            <person name="Grigoriev I.V."/>
            <person name="Spatafora J.W."/>
            <person name="Barlow D."/>
            <person name="Biffinger J."/>
            <person name="Kelley-Loughnane N."/>
            <person name="Varaljay V.A."/>
            <person name="Crookes-Goodson W.J."/>
        </authorList>
    </citation>
    <scope>NUCLEOTIDE SEQUENCE</scope>
    <source>
        <strain evidence="2">5307AH</strain>
    </source>
</reference>
<organism evidence="2 3">
    <name type="scientific">Papiliotrema laurentii</name>
    <name type="common">Cryptococcus laurentii</name>
    <dbReference type="NCBI Taxonomy" id="5418"/>
    <lineage>
        <taxon>Eukaryota</taxon>
        <taxon>Fungi</taxon>
        <taxon>Dikarya</taxon>
        <taxon>Basidiomycota</taxon>
        <taxon>Agaricomycotina</taxon>
        <taxon>Tremellomycetes</taxon>
        <taxon>Tremellales</taxon>
        <taxon>Rhynchogastremaceae</taxon>
        <taxon>Papiliotrema</taxon>
    </lineage>
</organism>
<feature type="compositionally biased region" description="Polar residues" evidence="1">
    <location>
        <begin position="25"/>
        <end position="48"/>
    </location>
</feature>
<gene>
    <name evidence="2" type="ORF">DB88DRAFT_519022</name>
</gene>